<evidence type="ECO:0000259" key="10">
    <source>
        <dbReference type="PROSITE" id="PS50011"/>
    </source>
</evidence>
<feature type="domain" description="Protein kinase" evidence="10">
    <location>
        <begin position="360"/>
        <end position="586"/>
    </location>
</feature>
<evidence type="ECO:0000256" key="8">
    <source>
        <dbReference type="SAM" id="Phobius"/>
    </source>
</evidence>
<protein>
    <recommendedName>
        <fullName evidence="10">Protein kinase domain-containing protein</fullName>
    </recommendedName>
</protein>
<evidence type="ECO:0000256" key="4">
    <source>
        <dbReference type="ARBA" id="ARBA00022737"/>
    </source>
</evidence>
<dbReference type="InterPro" id="IPR001245">
    <property type="entry name" value="Ser-Thr/Tyr_kinase_cat_dom"/>
</dbReference>
<dbReference type="InterPro" id="IPR013210">
    <property type="entry name" value="LRR_N_plant-typ"/>
</dbReference>
<dbReference type="Gene3D" id="3.80.10.10">
    <property type="entry name" value="Ribonuclease Inhibitor"/>
    <property type="match status" value="2"/>
</dbReference>
<feature type="transmembrane region" description="Helical" evidence="8">
    <location>
        <begin position="288"/>
        <end position="313"/>
    </location>
</feature>
<dbReference type="Pfam" id="PF00560">
    <property type="entry name" value="LRR_1"/>
    <property type="match status" value="2"/>
</dbReference>
<dbReference type="PROSITE" id="PS50011">
    <property type="entry name" value="PROTEIN_KINASE_DOM"/>
    <property type="match status" value="1"/>
</dbReference>
<keyword evidence="1" id="KW-0433">Leucine-rich repeat</keyword>
<dbReference type="FunFam" id="3.80.10.10:FF:000627">
    <property type="entry name" value="Probable leucine-rich repeat receptor-like protein kinase At2g33170"/>
    <property type="match status" value="1"/>
</dbReference>
<dbReference type="GO" id="GO:0012505">
    <property type="term" value="C:endomembrane system"/>
    <property type="evidence" value="ECO:0007669"/>
    <property type="project" value="UniProtKB-SubCell"/>
</dbReference>
<evidence type="ECO:0000256" key="3">
    <source>
        <dbReference type="ARBA" id="ARBA00022729"/>
    </source>
</evidence>
<keyword evidence="4" id="KW-0677">Repeat</keyword>
<evidence type="ECO:0000256" key="5">
    <source>
        <dbReference type="ARBA" id="ARBA00022989"/>
    </source>
</evidence>
<feature type="signal peptide" evidence="9">
    <location>
        <begin position="1"/>
        <end position="28"/>
    </location>
</feature>
<gene>
    <name evidence="11" type="ORF">ZIOFF_064222</name>
</gene>
<evidence type="ECO:0000256" key="9">
    <source>
        <dbReference type="SAM" id="SignalP"/>
    </source>
</evidence>
<dbReference type="FunFam" id="3.30.200.20:FF:000489">
    <property type="entry name" value="Inactive receptor-like serine/threonine-protein kinase"/>
    <property type="match status" value="1"/>
</dbReference>
<dbReference type="GO" id="GO:0004672">
    <property type="term" value="F:protein kinase activity"/>
    <property type="evidence" value="ECO:0007669"/>
    <property type="project" value="InterPro"/>
</dbReference>
<keyword evidence="3 9" id="KW-0732">Signal</keyword>
<keyword evidence="2 8" id="KW-0812">Transmembrane</keyword>
<dbReference type="InterPro" id="IPR032675">
    <property type="entry name" value="LRR_dom_sf"/>
</dbReference>
<feature type="chain" id="PRO_5035240930" description="Protein kinase domain-containing protein" evidence="9">
    <location>
        <begin position="29"/>
        <end position="586"/>
    </location>
</feature>
<dbReference type="PANTHER" id="PTHR46084">
    <property type="entry name" value="PROTEIN MALE DISCOVERER 2"/>
    <property type="match status" value="1"/>
</dbReference>
<keyword evidence="5 8" id="KW-1133">Transmembrane helix</keyword>
<dbReference type="SUPFAM" id="SSF52058">
    <property type="entry name" value="L domain-like"/>
    <property type="match status" value="1"/>
</dbReference>
<evidence type="ECO:0000313" key="12">
    <source>
        <dbReference type="Proteomes" id="UP000734854"/>
    </source>
</evidence>
<proteinExistence type="predicted"/>
<keyword evidence="6 8" id="KW-0472">Membrane</keyword>
<dbReference type="InterPro" id="IPR011009">
    <property type="entry name" value="Kinase-like_dom_sf"/>
</dbReference>
<name>A0A8J5C8S3_ZINOF</name>
<dbReference type="InterPro" id="IPR001611">
    <property type="entry name" value="Leu-rich_rpt"/>
</dbReference>
<keyword evidence="12" id="KW-1185">Reference proteome</keyword>
<evidence type="ECO:0000256" key="2">
    <source>
        <dbReference type="ARBA" id="ARBA00022692"/>
    </source>
</evidence>
<dbReference type="AlphaFoldDB" id="A0A8J5C8S3"/>
<comment type="subcellular location">
    <subcellularLocation>
        <location evidence="7">Endomembrane system</location>
        <topology evidence="7">Single-pass type I membrane protein</topology>
    </subcellularLocation>
</comment>
<dbReference type="Gene3D" id="1.10.510.10">
    <property type="entry name" value="Transferase(Phosphotransferase) domain 1"/>
    <property type="match status" value="1"/>
</dbReference>
<dbReference type="PANTHER" id="PTHR46084:SF19">
    <property type="entry name" value="PROTEIN KINASE DOMAIN-CONTAINING PROTEIN"/>
    <property type="match status" value="1"/>
</dbReference>
<dbReference type="GO" id="GO:0005524">
    <property type="term" value="F:ATP binding"/>
    <property type="evidence" value="ECO:0007669"/>
    <property type="project" value="InterPro"/>
</dbReference>
<organism evidence="11 12">
    <name type="scientific">Zingiber officinale</name>
    <name type="common">Ginger</name>
    <name type="synonym">Amomum zingiber</name>
    <dbReference type="NCBI Taxonomy" id="94328"/>
    <lineage>
        <taxon>Eukaryota</taxon>
        <taxon>Viridiplantae</taxon>
        <taxon>Streptophyta</taxon>
        <taxon>Embryophyta</taxon>
        <taxon>Tracheophyta</taxon>
        <taxon>Spermatophyta</taxon>
        <taxon>Magnoliopsida</taxon>
        <taxon>Liliopsida</taxon>
        <taxon>Zingiberales</taxon>
        <taxon>Zingiberaceae</taxon>
        <taxon>Zingiber</taxon>
    </lineage>
</organism>
<evidence type="ECO:0000313" key="11">
    <source>
        <dbReference type="EMBL" id="KAG6475005.1"/>
    </source>
</evidence>
<reference evidence="11 12" key="1">
    <citation type="submission" date="2020-08" db="EMBL/GenBank/DDBJ databases">
        <title>Plant Genome Project.</title>
        <authorList>
            <person name="Zhang R.-G."/>
        </authorList>
    </citation>
    <scope>NUCLEOTIDE SEQUENCE [LARGE SCALE GENOMIC DNA]</scope>
    <source>
        <tissue evidence="11">Rhizome</tissue>
    </source>
</reference>
<dbReference type="Pfam" id="PF08263">
    <property type="entry name" value="LRRNT_2"/>
    <property type="match status" value="1"/>
</dbReference>
<dbReference type="SUPFAM" id="SSF56112">
    <property type="entry name" value="Protein kinase-like (PK-like)"/>
    <property type="match status" value="1"/>
</dbReference>
<sequence>MLRISGFPSLLLAFAWGFAVFLPSPSTSDEVKIFAVAALGAFKNAISDDPFSRLSDWNPNDENPCKWTGVRCSSYPQSYVIFIVLSNSSLKGFLTPQLAMLHWLQELVLDNNLLIGSIPYQLSMLENLLVLDLSVNQLSGPIPPELGNLTSITKIDLHSNRFTGAIPLELGQLANLVDLRLDWNRLDGVIPGSNDSNMLASQSNTSGLCQLTHLRVANFSYNYFVGQIPSCMNYLPRSSFQGNCFSSDSSMFQSCDGECILRNSSDSNEASTSNYSEGRRHKKFSQPIWLLILEISTGALVLVFLITCIFTACNRCKRKRSIFSRRKIPRLKDRPAVSIDINLLKHVLKMNYQDLEAACEDFSNITGSYLHSVVYKGTLRNGLEIAVISLSITEDRWTSSHEHAFVNEVADLSRINHENAAKLLGYCQENTPFARMVVFEYASNGTLYEHINCSDGGQLSWLRRMKIAIGISSGLRYLHTELQPPLTISELSSDSVYLTEDFSPKAKEYLDHPEEREKLIDPELKYFKPEDLSIICNVVSLCLESEPSKRPSMQILSAMLEDGIDITAAAVLKESSLAWAELLIAS</sequence>
<dbReference type="Pfam" id="PF07714">
    <property type="entry name" value="PK_Tyr_Ser-Thr"/>
    <property type="match status" value="1"/>
</dbReference>
<accession>A0A8J5C8S3</accession>
<dbReference type="Proteomes" id="UP000734854">
    <property type="component" value="Unassembled WGS sequence"/>
</dbReference>
<evidence type="ECO:0000256" key="1">
    <source>
        <dbReference type="ARBA" id="ARBA00022614"/>
    </source>
</evidence>
<evidence type="ECO:0000256" key="6">
    <source>
        <dbReference type="ARBA" id="ARBA00023136"/>
    </source>
</evidence>
<dbReference type="EMBL" id="JACMSC010000018">
    <property type="protein sequence ID" value="KAG6475005.1"/>
    <property type="molecule type" value="Genomic_DNA"/>
</dbReference>
<comment type="caution">
    <text evidence="11">The sequence shown here is derived from an EMBL/GenBank/DDBJ whole genome shotgun (WGS) entry which is preliminary data.</text>
</comment>
<evidence type="ECO:0000256" key="7">
    <source>
        <dbReference type="ARBA" id="ARBA00046288"/>
    </source>
</evidence>
<dbReference type="InterPro" id="IPR000719">
    <property type="entry name" value="Prot_kinase_dom"/>
</dbReference>